<dbReference type="InterPro" id="IPR034660">
    <property type="entry name" value="DinB/YfiT-like"/>
</dbReference>
<dbReference type="InterPro" id="IPR011466">
    <property type="entry name" value="DUF1572"/>
</dbReference>
<protein>
    <submittedName>
        <fullName evidence="1">Uncharacterized protein DUF1572</fullName>
    </submittedName>
</protein>
<dbReference type="Proteomes" id="UP000284892">
    <property type="component" value="Unassembled WGS sequence"/>
</dbReference>
<sequence length="148" mass="17329">MLNQTLIKLFTRDLNKLKIEIQTYNDESTIWMTTENISNSAGNLALHLVGNLNHFIGATIGKTGYIRERDLEFSLKNIPRDTILEQIDDTIHVITKALKSLSSEDLQKEYKRRSFEDYMTTEYFLVHLTTHLSYHLGQINYHRRLLDV</sequence>
<dbReference type="AlphaFoldDB" id="A0A420DKL0"/>
<dbReference type="EMBL" id="RAQJ01000003">
    <property type="protein sequence ID" value="RKE94772.1"/>
    <property type="molecule type" value="Genomic_DNA"/>
</dbReference>
<dbReference type="Gene3D" id="1.20.120.450">
    <property type="entry name" value="dinb family like domain"/>
    <property type="match status" value="1"/>
</dbReference>
<accession>A0A420DKL0</accession>
<dbReference type="RefSeq" id="WP_120201086.1">
    <property type="nucleotide sequence ID" value="NZ_RAQJ01000003.1"/>
</dbReference>
<gene>
    <name evidence="1" type="ORF">BXY80_1784</name>
</gene>
<comment type="caution">
    <text evidence="1">The sequence shown here is derived from an EMBL/GenBank/DDBJ whole genome shotgun (WGS) entry which is preliminary data.</text>
</comment>
<evidence type="ECO:0000313" key="1">
    <source>
        <dbReference type="EMBL" id="RKE94772.1"/>
    </source>
</evidence>
<reference evidence="1 2" key="1">
    <citation type="submission" date="2018-09" db="EMBL/GenBank/DDBJ databases">
        <title>Genomic Encyclopedia of Archaeal and Bacterial Type Strains, Phase II (KMG-II): from individual species to whole genera.</title>
        <authorList>
            <person name="Goeker M."/>
        </authorList>
    </citation>
    <scope>NUCLEOTIDE SEQUENCE [LARGE SCALE GENOMIC DNA]</scope>
    <source>
        <strain evidence="1 2">DSM 26283</strain>
    </source>
</reference>
<dbReference type="OrthoDB" id="893570at2"/>
<dbReference type="SUPFAM" id="SSF109854">
    <property type="entry name" value="DinB/YfiT-like putative metalloenzymes"/>
    <property type="match status" value="1"/>
</dbReference>
<name>A0A420DKL0_9FLAO</name>
<proteinExistence type="predicted"/>
<evidence type="ECO:0000313" key="2">
    <source>
        <dbReference type="Proteomes" id="UP000284892"/>
    </source>
</evidence>
<keyword evidence="2" id="KW-1185">Reference proteome</keyword>
<dbReference type="Pfam" id="PF07609">
    <property type="entry name" value="DUF1572"/>
    <property type="match status" value="1"/>
</dbReference>
<organism evidence="1 2">
    <name type="scientific">Ichthyenterobacterium magnum</name>
    <dbReference type="NCBI Taxonomy" id="1230530"/>
    <lineage>
        <taxon>Bacteria</taxon>
        <taxon>Pseudomonadati</taxon>
        <taxon>Bacteroidota</taxon>
        <taxon>Flavobacteriia</taxon>
        <taxon>Flavobacteriales</taxon>
        <taxon>Flavobacteriaceae</taxon>
        <taxon>Ichthyenterobacterium</taxon>
    </lineage>
</organism>